<dbReference type="AlphaFoldDB" id="A0AAV4FHZ2"/>
<feature type="compositionally biased region" description="Acidic residues" evidence="1">
    <location>
        <begin position="71"/>
        <end position="129"/>
    </location>
</feature>
<dbReference type="Proteomes" id="UP000762676">
    <property type="component" value="Unassembled WGS sequence"/>
</dbReference>
<reference evidence="2 3" key="1">
    <citation type="journal article" date="2021" name="Elife">
        <title>Chloroplast acquisition without the gene transfer in kleptoplastic sea slugs, Plakobranchus ocellatus.</title>
        <authorList>
            <person name="Maeda T."/>
            <person name="Takahashi S."/>
            <person name="Yoshida T."/>
            <person name="Shimamura S."/>
            <person name="Takaki Y."/>
            <person name="Nagai Y."/>
            <person name="Toyoda A."/>
            <person name="Suzuki Y."/>
            <person name="Arimoto A."/>
            <person name="Ishii H."/>
            <person name="Satoh N."/>
            <person name="Nishiyama T."/>
            <person name="Hasebe M."/>
            <person name="Maruyama T."/>
            <person name="Minagawa J."/>
            <person name="Obokata J."/>
            <person name="Shigenobu S."/>
        </authorList>
    </citation>
    <scope>NUCLEOTIDE SEQUENCE [LARGE SCALE GENOMIC DNA]</scope>
</reference>
<gene>
    <name evidence="2" type="ORF">ElyMa_005716800</name>
</gene>
<comment type="caution">
    <text evidence="2">The sequence shown here is derived from an EMBL/GenBank/DDBJ whole genome shotgun (WGS) entry which is preliminary data.</text>
</comment>
<name>A0AAV4FHZ2_9GAST</name>
<accession>A0AAV4FHZ2</accession>
<proteinExistence type="predicted"/>
<evidence type="ECO:0000256" key="1">
    <source>
        <dbReference type="SAM" id="MobiDB-lite"/>
    </source>
</evidence>
<feature type="region of interest" description="Disordered" evidence="1">
    <location>
        <begin position="46"/>
        <end position="129"/>
    </location>
</feature>
<sequence>MSLYSSLFSAFRFVSPKLVDPDHSFTSSLQLLLGLPCPLIPLIFPYRDSCSKGPEAPAPNCSTPDLKYEENNDGEEDGVDDNVCDDDDVDDDDDDGDVDDDNDDDDVDDDDDDDDNDDDDNDDDDDEEK</sequence>
<protein>
    <submittedName>
        <fullName evidence="2">Uncharacterized protein</fullName>
    </submittedName>
</protein>
<evidence type="ECO:0000313" key="2">
    <source>
        <dbReference type="EMBL" id="GFR72852.1"/>
    </source>
</evidence>
<dbReference type="EMBL" id="BMAT01011440">
    <property type="protein sequence ID" value="GFR72852.1"/>
    <property type="molecule type" value="Genomic_DNA"/>
</dbReference>
<organism evidence="2 3">
    <name type="scientific">Elysia marginata</name>
    <dbReference type="NCBI Taxonomy" id="1093978"/>
    <lineage>
        <taxon>Eukaryota</taxon>
        <taxon>Metazoa</taxon>
        <taxon>Spiralia</taxon>
        <taxon>Lophotrochozoa</taxon>
        <taxon>Mollusca</taxon>
        <taxon>Gastropoda</taxon>
        <taxon>Heterobranchia</taxon>
        <taxon>Euthyneura</taxon>
        <taxon>Panpulmonata</taxon>
        <taxon>Sacoglossa</taxon>
        <taxon>Placobranchoidea</taxon>
        <taxon>Plakobranchidae</taxon>
        <taxon>Elysia</taxon>
    </lineage>
</organism>
<keyword evidence="3" id="KW-1185">Reference proteome</keyword>
<evidence type="ECO:0000313" key="3">
    <source>
        <dbReference type="Proteomes" id="UP000762676"/>
    </source>
</evidence>